<evidence type="ECO:0000256" key="1">
    <source>
        <dbReference type="ARBA" id="ARBA00022849"/>
    </source>
</evidence>
<proteinExistence type="predicted"/>
<dbReference type="PANTHER" id="PTHR33154">
    <property type="entry name" value="TRANSCRIPTIONAL REGULATOR, ARSR FAMILY"/>
    <property type="match status" value="1"/>
</dbReference>
<gene>
    <name evidence="6" type="ORF">ENY07_09060</name>
</gene>
<dbReference type="NCBIfam" id="NF033788">
    <property type="entry name" value="HTH_metalloreg"/>
    <property type="match status" value="1"/>
</dbReference>
<dbReference type="InterPro" id="IPR001845">
    <property type="entry name" value="HTH_ArsR_DNA-bd_dom"/>
</dbReference>
<dbReference type="GO" id="GO:0046685">
    <property type="term" value="P:response to arsenic-containing substance"/>
    <property type="evidence" value="ECO:0007669"/>
    <property type="project" value="UniProtKB-KW"/>
</dbReference>
<dbReference type="SMART" id="SM00418">
    <property type="entry name" value="HTH_ARSR"/>
    <property type="match status" value="1"/>
</dbReference>
<comment type="caution">
    <text evidence="6">The sequence shown here is derived from an EMBL/GenBank/DDBJ whole genome shotgun (WGS) entry which is preliminary data.</text>
</comment>
<dbReference type="InterPro" id="IPR036388">
    <property type="entry name" value="WH-like_DNA-bd_sf"/>
</dbReference>
<dbReference type="Gene3D" id="1.10.10.10">
    <property type="entry name" value="Winged helix-like DNA-binding domain superfamily/Winged helix DNA-binding domain"/>
    <property type="match status" value="1"/>
</dbReference>
<dbReference type="EMBL" id="DTQM01000178">
    <property type="protein sequence ID" value="HGC43348.1"/>
    <property type="molecule type" value="Genomic_DNA"/>
</dbReference>
<dbReference type="SUPFAM" id="SSF46785">
    <property type="entry name" value="Winged helix' DNA-binding domain"/>
    <property type="match status" value="1"/>
</dbReference>
<dbReference type="Pfam" id="PF01022">
    <property type="entry name" value="HTH_5"/>
    <property type="match status" value="1"/>
</dbReference>
<name>A0A8J4M6Q7_9PROT</name>
<evidence type="ECO:0000256" key="2">
    <source>
        <dbReference type="ARBA" id="ARBA00023015"/>
    </source>
</evidence>
<evidence type="ECO:0000256" key="3">
    <source>
        <dbReference type="ARBA" id="ARBA00023125"/>
    </source>
</evidence>
<evidence type="ECO:0000259" key="5">
    <source>
        <dbReference type="PROSITE" id="PS50987"/>
    </source>
</evidence>
<organism evidence="6">
    <name type="scientific">Acidicaldus sp</name>
    <dbReference type="NCBI Taxonomy" id="1872105"/>
    <lineage>
        <taxon>Bacteria</taxon>
        <taxon>Pseudomonadati</taxon>
        <taxon>Pseudomonadota</taxon>
        <taxon>Alphaproteobacteria</taxon>
        <taxon>Acetobacterales</taxon>
        <taxon>Acetobacteraceae</taxon>
        <taxon>Acidicaldus</taxon>
    </lineage>
</organism>
<dbReference type="InterPro" id="IPR051081">
    <property type="entry name" value="HTH_MetalResp_TranReg"/>
</dbReference>
<evidence type="ECO:0000256" key="4">
    <source>
        <dbReference type="ARBA" id="ARBA00023163"/>
    </source>
</evidence>
<dbReference type="InterPro" id="IPR011991">
    <property type="entry name" value="ArsR-like_HTH"/>
</dbReference>
<reference evidence="6" key="1">
    <citation type="journal article" date="2020" name="mSystems">
        <title>Genome- and Community-Level Interaction Insights into Carbon Utilization and Element Cycling Functions of Hydrothermarchaeota in Hydrothermal Sediment.</title>
        <authorList>
            <person name="Zhou Z."/>
            <person name="Liu Y."/>
            <person name="Xu W."/>
            <person name="Pan J."/>
            <person name="Luo Z.H."/>
            <person name="Li M."/>
        </authorList>
    </citation>
    <scope>NUCLEOTIDE SEQUENCE</scope>
    <source>
        <strain evidence="6">SpSt-997</strain>
    </source>
</reference>
<dbReference type="PROSITE" id="PS50987">
    <property type="entry name" value="HTH_ARSR_2"/>
    <property type="match status" value="1"/>
</dbReference>
<evidence type="ECO:0000313" key="6">
    <source>
        <dbReference type="EMBL" id="HGC43348.1"/>
    </source>
</evidence>
<protein>
    <submittedName>
        <fullName evidence="6">Metalloregulator ArsR/SmtB family transcription factor</fullName>
    </submittedName>
</protein>
<keyword evidence="1" id="KW-0059">Arsenical resistance</keyword>
<dbReference type="AlphaFoldDB" id="A0A8J4M6Q7"/>
<dbReference type="InterPro" id="IPR036390">
    <property type="entry name" value="WH_DNA-bd_sf"/>
</dbReference>
<keyword evidence="2" id="KW-0805">Transcription regulation</keyword>
<dbReference type="PANTHER" id="PTHR33154:SF18">
    <property type="entry name" value="ARSENICAL RESISTANCE OPERON REPRESSOR"/>
    <property type="match status" value="1"/>
</dbReference>
<accession>A0A8J4M6Q7</accession>
<dbReference type="GO" id="GO:0003700">
    <property type="term" value="F:DNA-binding transcription factor activity"/>
    <property type="evidence" value="ECO:0007669"/>
    <property type="project" value="InterPro"/>
</dbReference>
<dbReference type="PRINTS" id="PR00778">
    <property type="entry name" value="HTHARSR"/>
</dbReference>
<sequence>MIDSVNFFAALADPFRLRCLALISAGGEVCVCQLTHALDAPQPRVSKHLGVLRDAGVLAQRRAGQWMLYRIADLPDWATQVIAGALASIADEPRYHADLRRIATAPEGPPPTMSVRYLRQEANA</sequence>
<dbReference type="CDD" id="cd00090">
    <property type="entry name" value="HTH_ARSR"/>
    <property type="match status" value="1"/>
</dbReference>
<keyword evidence="4" id="KW-0804">Transcription</keyword>
<keyword evidence="3" id="KW-0238">DNA-binding</keyword>
<feature type="domain" description="HTH arsR-type" evidence="5">
    <location>
        <begin position="1"/>
        <end position="101"/>
    </location>
</feature>
<dbReference type="GO" id="GO:0003677">
    <property type="term" value="F:DNA binding"/>
    <property type="evidence" value="ECO:0007669"/>
    <property type="project" value="UniProtKB-KW"/>
</dbReference>